<keyword evidence="5" id="KW-1185">Reference proteome</keyword>
<organism evidence="4 5">
    <name type="scientific">Flavobacterium litorale</name>
    <dbReference type="NCBI Taxonomy" id="2856519"/>
    <lineage>
        <taxon>Bacteria</taxon>
        <taxon>Pseudomonadati</taxon>
        <taxon>Bacteroidota</taxon>
        <taxon>Flavobacteriia</taxon>
        <taxon>Flavobacteriales</taxon>
        <taxon>Flavobacteriaceae</taxon>
        <taxon>Flavobacterium</taxon>
    </lineage>
</organism>
<name>A0ABX8V3B5_9FLAO</name>
<dbReference type="EMBL" id="CP080429">
    <property type="protein sequence ID" value="QYJ67334.1"/>
    <property type="molecule type" value="Genomic_DNA"/>
</dbReference>
<dbReference type="Proteomes" id="UP000825381">
    <property type="component" value="Chromosome"/>
</dbReference>
<sequence>MKKIILLLSLLFILIACKEDKKPDDTNLHITGYIKGLKKGTLYIQHIRDTALISIDTIIINGKSSFESHLQLNSPEMLYLFLDRGQTNSIDNNLPFFAEPGEINIKTTNDDFFEKAIITGSQNHDLYEEFSKIKQRFTNSRLDLIEKSMKAVQDNNKALQDSISEQMNQVTKRHYLFTANYALNNARYEVGPYLALSEIYNAKLKYLDTIQKSMSEEVATSRYGKMLTEYVREIKVKNSDSEK</sequence>
<feature type="signal peptide" evidence="2">
    <location>
        <begin position="1"/>
        <end position="18"/>
    </location>
</feature>
<feature type="domain" description="DUF4369" evidence="3">
    <location>
        <begin position="29"/>
        <end position="127"/>
    </location>
</feature>
<dbReference type="InterPro" id="IPR025380">
    <property type="entry name" value="DUF4369"/>
</dbReference>
<evidence type="ECO:0000256" key="1">
    <source>
        <dbReference type="SAM" id="Coils"/>
    </source>
</evidence>
<evidence type="ECO:0000259" key="3">
    <source>
        <dbReference type="Pfam" id="PF14289"/>
    </source>
</evidence>
<reference evidence="4 5" key="1">
    <citation type="submission" date="2021-07" db="EMBL/GenBank/DDBJ databases">
        <title>Flavobacterium WSW3-B6 sp.nov, isolated from seaweed.</title>
        <authorList>
            <person name="Muhammad N."/>
            <person name="Ho H."/>
            <person name="Lee Y.-J."/>
            <person name="Nguyen T."/>
            <person name="Ho J."/>
            <person name="Kim S.-G."/>
        </authorList>
    </citation>
    <scope>NUCLEOTIDE SEQUENCE [LARGE SCALE GENOMIC DNA]</scope>
    <source>
        <strain evidence="4 5">WSW3-B6</strain>
    </source>
</reference>
<keyword evidence="1" id="KW-0175">Coiled coil</keyword>
<feature type="coiled-coil region" evidence="1">
    <location>
        <begin position="142"/>
        <end position="169"/>
    </location>
</feature>
<dbReference type="Pfam" id="PF14289">
    <property type="entry name" value="DUF4369"/>
    <property type="match status" value="1"/>
</dbReference>
<accession>A0ABX8V3B5</accession>
<evidence type="ECO:0000313" key="5">
    <source>
        <dbReference type="Proteomes" id="UP000825381"/>
    </source>
</evidence>
<gene>
    <name evidence="4" type="ORF">K1I41_07085</name>
</gene>
<feature type="chain" id="PRO_5047427970" evidence="2">
    <location>
        <begin position="19"/>
        <end position="243"/>
    </location>
</feature>
<evidence type="ECO:0000256" key="2">
    <source>
        <dbReference type="SAM" id="SignalP"/>
    </source>
</evidence>
<protein>
    <submittedName>
        <fullName evidence="4">DUF4369 domain-containing protein</fullName>
    </submittedName>
</protein>
<proteinExistence type="predicted"/>
<dbReference type="PROSITE" id="PS51257">
    <property type="entry name" value="PROKAR_LIPOPROTEIN"/>
    <property type="match status" value="1"/>
</dbReference>
<keyword evidence="2" id="KW-0732">Signal</keyword>
<evidence type="ECO:0000313" key="4">
    <source>
        <dbReference type="EMBL" id="QYJ67334.1"/>
    </source>
</evidence>
<dbReference type="RefSeq" id="WP_220639679.1">
    <property type="nucleotide sequence ID" value="NZ_CP080429.1"/>
</dbReference>